<gene>
    <name evidence="3" type="ORF">BOX15_Mlig010537g1</name>
    <name evidence="2" type="ORF">BOX15_Mlig010537g2</name>
</gene>
<keyword evidence="1" id="KW-0732">Signal</keyword>
<comment type="caution">
    <text evidence="2">The sequence shown here is derived from an EMBL/GenBank/DDBJ whole genome shotgun (WGS) entry which is preliminary data.</text>
</comment>
<dbReference type="AlphaFoldDB" id="A0A267DW57"/>
<proteinExistence type="predicted"/>
<evidence type="ECO:0000313" key="2">
    <source>
        <dbReference type="EMBL" id="PAA53550.1"/>
    </source>
</evidence>
<sequence>MCETVGNAMKVMVAVLALLQLLSRLPLAASVSQSNLPGQLGCLKPVLTGCKLQQSGGRDCLECVSRGLRTCSLRQVSEFAAAVCRSKSAGSALSSVSAAIFRSVATSDSRQLGCLSGTLMSCQTQRSCLACAKDAFRKCGLSPVHAVGAGLCNSDSD</sequence>
<dbReference type="EMBL" id="NIVC01003067">
    <property type="protein sequence ID" value="PAA53550.1"/>
    <property type="molecule type" value="Genomic_DNA"/>
</dbReference>
<organism evidence="2 4">
    <name type="scientific">Macrostomum lignano</name>
    <dbReference type="NCBI Taxonomy" id="282301"/>
    <lineage>
        <taxon>Eukaryota</taxon>
        <taxon>Metazoa</taxon>
        <taxon>Spiralia</taxon>
        <taxon>Lophotrochozoa</taxon>
        <taxon>Platyhelminthes</taxon>
        <taxon>Rhabditophora</taxon>
        <taxon>Macrostomorpha</taxon>
        <taxon>Macrostomida</taxon>
        <taxon>Macrostomidae</taxon>
        <taxon>Macrostomum</taxon>
    </lineage>
</organism>
<evidence type="ECO:0000313" key="4">
    <source>
        <dbReference type="Proteomes" id="UP000215902"/>
    </source>
</evidence>
<dbReference type="EMBL" id="NIVC01001199">
    <property type="protein sequence ID" value="PAA70906.1"/>
    <property type="molecule type" value="Genomic_DNA"/>
</dbReference>
<dbReference type="Proteomes" id="UP000215902">
    <property type="component" value="Unassembled WGS sequence"/>
</dbReference>
<feature type="chain" id="PRO_5011915965" evidence="1">
    <location>
        <begin position="31"/>
        <end position="157"/>
    </location>
</feature>
<accession>A0A267DW57</accession>
<protein>
    <submittedName>
        <fullName evidence="2">Uncharacterized protein</fullName>
    </submittedName>
</protein>
<evidence type="ECO:0000256" key="1">
    <source>
        <dbReference type="SAM" id="SignalP"/>
    </source>
</evidence>
<evidence type="ECO:0000313" key="3">
    <source>
        <dbReference type="EMBL" id="PAA70906.1"/>
    </source>
</evidence>
<reference evidence="2 4" key="1">
    <citation type="submission" date="2017-06" db="EMBL/GenBank/DDBJ databases">
        <title>A platform for efficient transgenesis in Macrostomum lignano, a flatworm model organism for stem cell research.</title>
        <authorList>
            <person name="Berezikov E."/>
        </authorList>
    </citation>
    <scope>NUCLEOTIDE SEQUENCE [LARGE SCALE GENOMIC DNA]</scope>
    <source>
        <strain evidence="2">DV1</strain>
        <tissue evidence="2">Whole organism</tissue>
    </source>
</reference>
<keyword evidence="4" id="KW-1185">Reference proteome</keyword>
<name>A0A267DW57_9PLAT</name>
<feature type="signal peptide" evidence="1">
    <location>
        <begin position="1"/>
        <end position="30"/>
    </location>
</feature>